<gene>
    <name evidence="2" type="ORF">AE618_18705</name>
</gene>
<organism evidence="2 3">
    <name type="scientific">Bosea vaviloviae</name>
    <dbReference type="NCBI Taxonomy" id="1526658"/>
    <lineage>
        <taxon>Bacteria</taxon>
        <taxon>Pseudomonadati</taxon>
        <taxon>Pseudomonadota</taxon>
        <taxon>Alphaproteobacteria</taxon>
        <taxon>Hyphomicrobiales</taxon>
        <taxon>Boseaceae</taxon>
        <taxon>Bosea</taxon>
    </lineage>
</organism>
<dbReference type="Proteomes" id="UP000037822">
    <property type="component" value="Unassembled WGS sequence"/>
</dbReference>
<feature type="region of interest" description="Disordered" evidence="1">
    <location>
        <begin position="116"/>
        <end position="146"/>
    </location>
</feature>
<dbReference type="EMBL" id="LGSZ01000050">
    <property type="protein sequence ID" value="KPH79333.1"/>
    <property type="molecule type" value="Genomic_DNA"/>
</dbReference>
<feature type="region of interest" description="Disordered" evidence="1">
    <location>
        <begin position="1"/>
        <end position="26"/>
    </location>
</feature>
<reference evidence="2 3" key="1">
    <citation type="submission" date="2015-07" db="EMBL/GenBank/DDBJ databases">
        <title>Whole genome sequencing of Bosea vaviloviae isolated from cave pool.</title>
        <authorList>
            <person name="Tan N.E.H."/>
            <person name="Lee Y.P."/>
            <person name="Gan H.M."/>
            <person name="Barton H."/>
            <person name="Savka M.A."/>
        </authorList>
    </citation>
    <scope>NUCLEOTIDE SEQUENCE [LARGE SCALE GENOMIC DNA]</scope>
    <source>
        <strain evidence="2 3">SD260</strain>
    </source>
</reference>
<keyword evidence="3" id="KW-1185">Reference proteome</keyword>
<dbReference type="PATRIC" id="fig|1526658.3.peg.1358"/>
<name>A0A0N1F4S6_9HYPH</name>
<accession>A0A0N1F4S6</accession>
<evidence type="ECO:0000256" key="1">
    <source>
        <dbReference type="SAM" id="MobiDB-lite"/>
    </source>
</evidence>
<protein>
    <submittedName>
        <fullName evidence="2">Uncharacterized protein</fullName>
    </submittedName>
</protein>
<dbReference type="RefSeq" id="WP_197280827.1">
    <property type="nucleotide sequence ID" value="NZ_LGSZ01000050.1"/>
</dbReference>
<proteinExistence type="predicted"/>
<evidence type="ECO:0000313" key="2">
    <source>
        <dbReference type="EMBL" id="KPH79333.1"/>
    </source>
</evidence>
<sequence>MAAKRGGKRPGAGRTKGLLNRATKEHKATLSDLARTHTAVALKALVTVATKGESESARVSAANALLDRAYGKPRQSIEHMGEGGGPIQTQGVVLDPERLKAMTDDELAALEKALGRLQRGDSDGAGRDDGPVSADAYSGTLDGDEE</sequence>
<evidence type="ECO:0000313" key="3">
    <source>
        <dbReference type="Proteomes" id="UP000037822"/>
    </source>
</evidence>
<dbReference type="AlphaFoldDB" id="A0A0N1F4S6"/>
<comment type="caution">
    <text evidence="2">The sequence shown here is derived from an EMBL/GenBank/DDBJ whole genome shotgun (WGS) entry which is preliminary data.</text>
</comment>
<feature type="compositionally biased region" description="Basic and acidic residues" evidence="1">
    <location>
        <begin position="118"/>
        <end position="130"/>
    </location>
</feature>